<gene>
    <name evidence="3" type="ORF">D5F01_LYC13584</name>
</gene>
<feature type="region of interest" description="Disordered" evidence="1">
    <location>
        <begin position="435"/>
        <end position="458"/>
    </location>
</feature>
<organism evidence="3 4">
    <name type="scientific">Larimichthys crocea</name>
    <name type="common">Large yellow croaker</name>
    <name type="synonym">Pseudosciaena crocea</name>
    <dbReference type="NCBI Taxonomy" id="215358"/>
    <lineage>
        <taxon>Eukaryota</taxon>
        <taxon>Metazoa</taxon>
        <taxon>Chordata</taxon>
        <taxon>Craniata</taxon>
        <taxon>Vertebrata</taxon>
        <taxon>Euteleostomi</taxon>
        <taxon>Actinopterygii</taxon>
        <taxon>Neopterygii</taxon>
        <taxon>Teleostei</taxon>
        <taxon>Neoteleostei</taxon>
        <taxon>Acanthomorphata</taxon>
        <taxon>Eupercaria</taxon>
        <taxon>Sciaenidae</taxon>
        <taxon>Larimichthys</taxon>
    </lineage>
</organism>
<evidence type="ECO:0000256" key="1">
    <source>
        <dbReference type="SAM" id="MobiDB-lite"/>
    </source>
</evidence>
<sequence length="497" mass="56892">MAEHAATTFSGAVQAPPPGSTAVSPKDAWDMFMSNNIIEEVLKCTNLEGRRAAATSKGKEWRSIDKAEFMAFIGLTLIAGGEKSWDVALRELFVDQLQNPIYKATMGVKRYEDIRRVIRFDDKRTRALRLETDHMAAFRYVWDCFLANCRRQFIPSDCVTIDEQLVPFRGRCKFRQYMPSKPAKYGIKTFWMCDARVPYAIDGTVYTGRQPGEEVQRNLGENVVQQLCSGIRQTGRNITMDNFFTSVPLAEKLLEKNLTIVGTLRQNKPDIPPIMKPSKSREIHSSEFGFNGNMTMVSYVQKKGKAVVLLSTMHDDRAVDESSQKKKPEVIQYYNKTKGGVDTMDQMVSNYSCQRRTRRWPMVLWYNMLDVATLNAYTSFTAQHPGYMGGVSNARRLFIKELGKELVMPHMKRRMEGTPKRQKHIIEAMGRCGLKKQNPATTQPQESTRQEGQRKRKRCAICPVSRDRKVSSWCSQCTRPVCKEHKHQIIMCEACKN</sequence>
<proteinExistence type="predicted"/>
<reference evidence="3 4" key="1">
    <citation type="submission" date="2019-07" db="EMBL/GenBank/DDBJ databases">
        <title>Chromosome genome assembly for large yellow croaker.</title>
        <authorList>
            <person name="Xiao S."/>
        </authorList>
    </citation>
    <scope>NUCLEOTIDE SEQUENCE [LARGE SCALE GENOMIC DNA]</scope>
    <source>
        <strain evidence="3">JMULYC20181020</strain>
        <tissue evidence="3">Muscle</tissue>
    </source>
</reference>
<name>A0A6G0I7T3_LARCR</name>
<feature type="domain" description="PiggyBac transposable element-derived protein" evidence="2">
    <location>
        <begin position="24"/>
        <end position="377"/>
    </location>
</feature>
<evidence type="ECO:0000259" key="2">
    <source>
        <dbReference type="Pfam" id="PF13843"/>
    </source>
</evidence>
<keyword evidence="4" id="KW-1185">Reference proteome</keyword>
<evidence type="ECO:0000313" key="4">
    <source>
        <dbReference type="Proteomes" id="UP000424527"/>
    </source>
</evidence>
<evidence type="ECO:0000313" key="3">
    <source>
        <dbReference type="EMBL" id="KAE8287539.1"/>
    </source>
</evidence>
<dbReference type="AlphaFoldDB" id="A0A6G0I7T3"/>
<dbReference type="Proteomes" id="UP000424527">
    <property type="component" value="Unassembled WGS sequence"/>
</dbReference>
<comment type="caution">
    <text evidence="3">The sequence shown here is derived from an EMBL/GenBank/DDBJ whole genome shotgun (WGS) entry which is preliminary data.</text>
</comment>
<feature type="region of interest" description="Disordered" evidence="1">
    <location>
        <begin position="1"/>
        <end position="22"/>
    </location>
</feature>
<dbReference type="PANTHER" id="PTHR46599:SF6">
    <property type="entry name" value="DUAL SPECIFICITY PHOSPHATASE 26"/>
    <property type="match status" value="1"/>
</dbReference>
<dbReference type="InterPro" id="IPR029526">
    <property type="entry name" value="PGBD"/>
</dbReference>
<accession>A0A6G0I7T3</accession>
<dbReference type="PANTHER" id="PTHR46599">
    <property type="entry name" value="PIGGYBAC TRANSPOSABLE ELEMENT-DERIVED PROTEIN 4"/>
    <property type="match status" value="1"/>
</dbReference>
<dbReference type="EMBL" id="REGW02000013">
    <property type="protein sequence ID" value="KAE8287539.1"/>
    <property type="molecule type" value="Genomic_DNA"/>
</dbReference>
<dbReference type="Pfam" id="PF13843">
    <property type="entry name" value="DDE_Tnp_1_7"/>
    <property type="match status" value="1"/>
</dbReference>
<feature type="compositionally biased region" description="Polar residues" evidence="1">
    <location>
        <begin position="438"/>
        <end position="447"/>
    </location>
</feature>
<protein>
    <recommendedName>
        <fullName evidence="2">PiggyBac transposable element-derived protein domain-containing protein</fullName>
    </recommendedName>
</protein>